<evidence type="ECO:0000313" key="1">
    <source>
        <dbReference type="EMBL" id="SDS48243.1"/>
    </source>
</evidence>
<dbReference type="PANTHER" id="PTHR11803:SF39">
    <property type="entry name" value="2-IMINOBUTANOATE_2-IMINOPROPANOATE DEAMINASE"/>
    <property type="match status" value="1"/>
</dbReference>
<dbReference type="Pfam" id="PF01042">
    <property type="entry name" value="Ribonuc_L-PSP"/>
    <property type="match status" value="1"/>
</dbReference>
<dbReference type="InterPro" id="IPR006175">
    <property type="entry name" value="YjgF/YER057c/UK114"/>
</dbReference>
<keyword evidence="2" id="KW-1185">Reference proteome</keyword>
<dbReference type="AlphaFoldDB" id="A0A1H1SK73"/>
<evidence type="ECO:0000313" key="2">
    <source>
        <dbReference type="Proteomes" id="UP000243904"/>
    </source>
</evidence>
<accession>A0A1H1SK73</accession>
<reference evidence="2" key="1">
    <citation type="submission" date="2016-10" db="EMBL/GenBank/DDBJ databases">
        <authorList>
            <person name="Varghese N."/>
            <person name="Submissions S."/>
        </authorList>
    </citation>
    <scope>NUCLEOTIDE SEQUENCE [LARGE SCALE GENOMIC DNA]</scope>
    <source>
        <strain evidence="2">GAS369</strain>
    </source>
</reference>
<gene>
    <name evidence="1" type="ORF">SAMN05444158_2196</name>
</gene>
<dbReference type="SUPFAM" id="SSF55298">
    <property type="entry name" value="YjgF-like"/>
    <property type="match status" value="1"/>
</dbReference>
<dbReference type="PANTHER" id="PTHR11803">
    <property type="entry name" value="2-IMINOBUTANOATE/2-IMINOPROPANOATE DEAMINASE RIDA"/>
    <property type="match status" value="1"/>
</dbReference>
<protein>
    <submittedName>
        <fullName evidence="1">Reactive intermediate/imine deaminase</fullName>
    </submittedName>
</protein>
<dbReference type="RefSeq" id="WP_100381073.1">
    <property type="nucleotide sequence ID" value="NZ_LT629750.1"/>
</dbReference>
<name>A0A1H1SK73_9BRAD</name>
<sequence>MSEVTYHTFNDGPAMVAPYSHAVEADGWLFLTGQMPILPDGSIPEGIEAQTEAVLHNLRSVMERAGFADAAIVSVRVFLTRFEMHYERMNAVYSRLFAKECMPARTCVGVTALARGCDIEIDFVVKKR</sequence>
<dbReference type="InterPro" id="IPR035959">
    <property type="entry name" value="RutC-like_sf"/>
</dbReference>
<dbReference type="Proteomes" id="UP000243904">
    <property type="component" value="Chromosome I"/>
</dbReference>
<dbReference type="GO" id="GO:0005829">
    <property type="term" value="C:cytosol"/>
    <property type="evidence" value="ECO:0007669"/>
    <property type="project" value="TreeGrafter"/>
</dbReference>
<organism evidence="1 2">
    <name type="scientific">Bradyrhizobium canariense</name>
    <dbReference type="NCBI Taxonomy" id="255045"/>
    <lineage>
        <taxon>Bacteria</taxon>
        <taxon>Pseudomonadati</taxon>
        <taxon>Pseudomonadota</taxon>
        <taxon>Alphaproteobacteria</taxon>
        <taxon>Hyphomicrobiales</taxon>
        <taxon>Nitrobacteraceae</taxon>
        <taxon>Bradyrhizobium</taxon>
    </lineage>
</organism>
<dbReference type="GO" id="GO:0019239">
    <property type="term" value="F:deaminase activity"/>
    <property type="evidence" value="ECO:0007669"/>
    <property type="project" value="TreeGrafter"/>
</dbReference>
<proteinExistence type="predicted"/>
<dbReference type="EMBL" id="LT629750">
    <property type="protein sequence ID" value="SDS48243.1"/>
    <property type="molecule type" value="Genomic_DNA"/>
</dbReference>
<dbReference type="Gene3D" id="3.30.1330.40">
    <property type="entry name" value="RutC-like"/>
    <property type="match status" value="1"/>
</dbReference>
<dbReference type="CDD" id="cd00448">
    <property type="entry name" value="YjgF_YER057c_UK114_family"/>
    <property type="match status" value="1"/>
</dbReference>